<keyword evidence="2" id="KW-1185">Reference proteome</keyword>
<organism evidence="1 2">
    <name type="scientific">Bartonella callosciuri</name>
    <dbReference type="NCBI Taxonomy" id="686223"/>
    <lineage>
        <taxon>Bacteria</taxon>
        <taxon>Pseudomonadati</taxon>
        <taxon>Pseudomonadota</taxon>
        <taxon>Alphaproteobacteria</taxon>
        <taxon>Hyphomicrobiales</taxon>
        <taxon>Bartonellaceae</taxon>
        <taxon>Bartonella</taxon>
    </lineage>
</organism>
<gene>
    <name evidence="1" type="ORF">HNQ69_001632</name>
</gene>
<dbReference type="Proteomes" id="UP000561417">
    <property type="component" value="Unassembled WGS sequence"/>
</dbReference>
<proteinExistence type="predicted"/>
<evidence type="ECO:0000313" key="1">
    <source>
        <dbReference type="EMBL" id="MBB5074481.1"/>
    </source>
</evidence>
<reference evidence="1 2" key="1">
    <citation type="submission" date="2020-08" db="EMBL/GenBank/DDBJ databases">
        <title>Genomic Encyclopedia of Type Strains, Phase IV (KMG-IV): sequencing the most valuable type-strain genomes for metagenomic binning, comparative biology and taxonomic classification.</title>
        <authorList>
            <person name="Goeker M."/>
        </authorList>
    </citation>
    <scope>NUCLEOTIDE SEQUENCE [LARGE SCALE GENOMIC DNA]</scope>
    <source>
        <strain evidence="1 2">DSM 28538</strain>
    </source>
</reference>
<comment type="caution">
    <text evidence="1">The sequence shown here is derived from an EMBL/GenBank/DDBJ whole genome shotgun (WGS) entry which is preliminary data.</text>
</comment>
<dbReference type="EMBL" id="JACHIM010000017">
    <property type="protein sequence ID" value="MBB5074481.1"/>
    <property type="molecule type" value="Genomic_DNA"/>
</dbReference>
<protein>
    <submittedName>
        <fullName evidence="1">Uncharacterized protein</fullName>
    </submittedName>
</protein>
<evidence type="ECO:0000313" key="2">
    <source>
        <dbReference type="Proteomes" id="UP000561417"/>
    </source>
</evidence>
<name>A0A840NTU4_9HYPH</name>
<accession>A0A840NTU4</accession>
<dbReference type="RefSeq" id="WP_246348559.1">
    <property type="nucleotide sequence ID" value="NZ_JACHIM010000017.1"/>
</dbReference>
<dbReference type="AlphaFoldDB" id="A0A840NTU4"/>
<sequence>MGEQTNSQYANILARAIASQLLKIAPAKLRNNNLTTHKDSFFAMPQAGLDEKKSAPQ</sequence>